<dbReference type="KEGG" id="sesp:BN6_18980"/>
<evidence type="ECO:0000313" key="2">
    <source>
        <dbReference type="Proteomes" id="UP000006281"/>
    </source>
</evidence>
<sequence length="84" mass="8931">MHQAEQIEAALLAHPSVARLARGYASYLPGRQVVGVRAEERVGVSVVLRPGRPIPEVVAELRDVVAKVAGNVPVDVTVADLEDP</sequence>
<name>K0JYD5_SACES</name>
<dbReference type="Proteomes" id="UP000006281">
    <property type="component" value="Chromosome"/>
</dbReference>
<dbReference type="RefSeq" id="WP_015099331.1">
    <property type="nucleotide sequence ID" value="NC_019673.1"/>
</dbReference>
<dbReference type="PATRIC" id="fig|1179773.3.peg.1907"/>
<organism evidence="1 2">
    <name type="scientific">Saccharothrix espanaensis (strain ATCC 51144 / DSM 44229 / JCM 9112 / NBRC 15066 / NRRL 15764)</name>
    <dbReference type="NCBI Taxonomy" id="1179773"/>
    <lineage>
        <taxon>Bacteria</taxon>
        <taxon>Bacillati</taxon>
        <taxon>Actinomycetota</taxon>
        <taxon>Actinomycetes</taxon>
        <taxon>Pseudonocardiales</taxon>
        <taxon>Pseudonocardiaceae</taxon>
        <taxon>Saccharothrix</taxon>
    </lineage>
</organism>
<keyword evidence="2" id="KW-1185">Reference proteome</keyword>
<protein>
    <submittedName>
        <fullName evidence="1">Uncharacterized protein</fullName>
    </submittedName>
</protein>
<dbReference type="BioCyc" id="SESP1179773:BN6_RS09335-MONOMER"/>
<accession>K0JYD5</accession>
<dbReference type="eggNOG" id="COG1302">
    <property type="taxonomic scope" value="Bacteria"/>
</dbReference>
<dbReference type="STRING" id="1179773.BN6_18980"/>
<dbReference type="EMBL" id="HE804045">
    <property type="protein sequence ID" value="CCH29218.1"/>
    <property type="molecule type" value="Genomic_DNA"/>
</dbReference>
<proteinExistence type="predicted"/>
<dbReference type="OrthoDB" id="5195799at2"/>
<dbReference type="AlphaFoldDB" id="K0JYD5"/>
<evidence type="ECO:0000313" key="1">
    <source>
        <dbReference type="EMBL" id="CCH29218.1"/>
    </source>
</evidence>
<reference evidence="1 2" key="1">
    <citation type="journal article" date="2012" name="BMC Genomics">
        <title>Complete genome sequence of Saccharothrix espanaensis DSM 44229T and comparison to the other completely sequenced Pseudonocardiaceae.</title>
        <authorList>
            <person name="Strobel T."/>
            <person name="Al-Dilaimi A."/>
            <person name="Blom J."/>
            <person name="Gessner A."/>
            <person name="Kalinowski J."/>
            <person name="Luzhetska M."/>
            <person name="Puhler A."/>
            <person name="Szczepanowski R."/>
            <person name="Bechthold A."/>
            <person name="Ruckert C."/>
        </authorList>
    </citation>
    <scope>NUCLEOTIDE SEQUENCE [LARGE SCALE GENOMIC DNA]</scope>
    <source>
        <strain evidence="2">ATCC 51144 / DSM 44229 / JCM 9112 / NBRC 15066 / NRRL 15764</strain>
    </source>
</reference>
<gene>
    <name evidence="1" type="ordered locus">BN6_18980</name>
</gene>
<dbReference type="HOGENOM" id="CLU_160020_2_0_11"/>